<gene>
    <name evidence="1" type="ORF">SLEP1_g15866</name>
</gene>
<accession>A0AAV5INY0</accession>
<organism evidence="1 2">
    <name type="scientific">Rubroshorea leprosula</name>
    <dbReference type="NCBI Taxonomy" id="152421"/>
    <lineage>
        <taxon>Eukaryota</taxon>
        <taxon>Viridiplantae</taxon>
        <taxon>Streptophyta</taxon>
        <taxon>Embryophyta</taxon>
        <taxon>Tracheophyta</taxon>
        <taxon>Spermatophyta</taxon>
        <taxon>Magnoliopsida</taxon>
        <taxon>eudicotyledons</taxon>
        <taxon>Gunneridae</taxon>
        <taxon>Pentapetalae</taxon>
        <taxon>rosids</taxon>
        <taxon>malvids</taxon>
        <taxon>Malvales</taxon>
        <taxon>Dipterocarpaceae</taxon>
        <taxon>Rubroshorea</taxon>
    </lineage>
</organism>
<reference evidence="1 2" key="1">
    <citation type="journal article" date="2021" name="Commun. Biol.">
        <title>The genome of Shorea leprosula (Dipterocarpaceae) highlights the ecological relevance of drought in aseasonal tropical rainforests.</title>
        <authorList>
            <person name="Ng K.K.S."/>
            <person name="Kobayashi M.J."/>
            <person name="Fawcett J.A."/>
            <person name="Hatakeyama M."/>
            <person name="Paape T."/>
            <person name="Ng C.H."/>
            <person name="Ang C.C."/>
            <person name="Tnah L.H."/>
            <person name="Lee C.T."/>
            <person name="Nishiyama T."/>
            <person name="Sese J."/>
            <person name="O'Brien M.J."/>
            <person name="Copetti D."/>
            <person name="Mohd Noor M.I."/>
            <person name="Ong R.C."/>
            <person name="Putra M."/>
            <person name="Sireger I.Z."/>
            <person name="Indrioko S."/>
            <person name="Kosugi Y."/>
            <person name="Izuno A."/>
            <person name="Isagi Y."/>
            <person name="Lee S.L."/>
            <person name="Shimizu K.K."/>
        </authorList>
    </citation>
    <scope>NUCLEOTIDE SEQUENCE [LARGE SCALE GENOMIC DNA]</scope>
    <source>
        <strain evidence="1">214</strain>
    </source>
</reference>
<name>A0AAV5INY0_9ROSI</name>
<comment type="caution">
    <text evidence="1">The sequence shown here is derived from an EMBL/GenBank/DDBJ whole genome shotgun (WGS) entry which is preliminary data.</text>
</comment>
<protein>
    <submittedName>
        <fullName evidence="1">Uncharacterized protein</fullName>
    </submittedName>
</protein>
<dbReference type="AlphaFoldDB" id="A0AAV5INY0"/>
<dbReference type="EMBL" id="BPVZ01000020">
    <property type="protein sequence ID" value="GKV03591.1"/>
    <property type="molecule type" value="Genomic_DNA"/>
</dbReference>
<sequence length="55" mass="6590">MNGKQLLFLAESVSEMLKNLHSICYWLKHEYFYLALIQCETKVEKLLYLEVNFTC</sequence>
<evidence type="ECO:0000313" key="1">
    <source>
        <dbReference type="EMBL" id="GKV03591.1"/>
    </source>
</evidence>
<evidence type="ECO:0000313" key="2">
    <source>
        <dbReference type="Proteomes" id="UP001054252"/>
    </source>
</evidence>
<keyword evidence="2" id="KW-1185">Reference proteome</keyword>
<proteinExistence type="predicted"/>
<dbReference type="Proteomes" id="UP001054252">
    <property type="component" value="Unassembled WGS sequence"/>
</dbReference>